<dbReference type="GO" id="GO:0009451">
    <property type="term" value="P:RNA modification"/>
    <property type="evidence" value="ECO:0007669"/>
    <property type="project" value="InterPro"/>
</dbReference>
<accession>A0AAV1CHI1</accession>
<dbReference type="GO" id="GO:0008270">
    <property type="term" value="F:zinc ion binding"/>
    <property type="evidence" value="ECO:0007669"/>
    <property type="project" value="InterPro"/>
</dbReference>
<dbReference type="EMBL" id="OX459119">
    <property type="protein sequence ID" value="CAI9094508.1"/>
    <property type="molecule type" value="Genomic_DNA"/>
</dbReference>
<evidence type="ECO:0000259" key="4">
    <source>
        <dbReference type="Pfam" id="PF14432"/>
    </source>
</evidence>
<evidence type="ECO:0000256" key="3">
    <source>
        <dbReference type="PROSITE-ProRule" id="PRU00708"/>
    </source>
</evidence>
<proteinExistence type="inferred from homology"/>
<feature type="domain" description="DYW" evidence="4">
    <location>
        <begin position="715"/>
        <end position="807"/>
    </location>
</feature>
<dbReference type="Pfam" id="PF14432">
    <property type="entry name" value="DYW_deaminase"/>
    <property type="match status" value="1"/>
</dbReference>
<protein>
    <submittedName>
        <fullName evidence="5">OLC1v1030261C1</fullName>
    </submittedName>
</protein>
<evidence type="ECO:0000256" key="2">
    <source>
        <dbReference type="ARBA" id="ARBA00022737"/>
    </source>
</evidence>
<name>A0AAV1CHI1_OLDCO</name>
<dbReference type="InterPro" id="IPR011990">
    <property type="entry name" value="TPR-like_helical_dom_sf"/>
</dbReference>
<dbReference type="PANTHER" id="PTHR47926:SF388">
    <property type="entry name" value="DYW DOMAIN-CONTAINING PROTEIN"/>
    <property type="match status" value="1"/>
</dbReference>
<evidence type="ECO:0000256" key="1">
    <source>
        <dbReference type="ARBA" id="ARBA00006643"/>
    </source>
</evidence>
<dbReference type="AlphaFoldDB" id="A0AAV1CHI1"/>
<dbReference type="NCBIfam" id="TIGR00756">
    <property type="entry name" value="PPR"/>
    <property type="match status" value="1"/>
</dbReference>
<gene>
    <name evidence="5" type="ORF">OLC1_LOCUS5655</name>
</gene>
<dbReference type="InterPro" id="IPR046960">
    <property type="entry name" value="PPR_At4g14850-like_plant"/>
</dbReference>
<sequence>MYRNKGAVLTLNSLRTLPKVCRFPHLRNINTATERLHFDSSNGLPDERYVNYKGNSEGFYGDNGTQINHGRGGNRNVRENSGHFHRNPDGFRGGNELNWQNPSGVYGKTVVSGKQGDPTGNYGNFDGNYNSFNAFNNGLHQNHNGVDRGMPSGYTGEGQRSEFRHSAVSNFGPGGFDNVQQNVGGFHRNPYGNNQNLFNGNPRHPQINEHQQSLENRIANSAYGDSFRAQQNVNRTNTWNSSEVQRSGNSAYGDSFQAQQNVNRTNTWNSSEVQRSGNSAYGDSFRAQQNVNRTNTWNSSEVQRSGNSAYGDSFRAQQNVNRTNTWNSSELQRSGYSGGNGVAQQNAVRYDVGNSGVSGQTYGNYYAGSPGSFQNNRAWPDANNVGTLPQNVAVVSNNDDSGSGDGHKGLKGTIQELDDCLSVANLEEAVKVLTLLEKQGIVVDLSRYLALMKACGENDSLEEAKAIHEHLIRSVPNLEVCTYNRILEIYSACGSMKDAFRVFDAMPRNLTSWDIMITGLAKNGHPEAAIDLFTELRALGLKPDGQIYLGVFLACKALLDTTEGLLHFEAMSKDNDIVPSIEHYVGVIDMLGSVGHLDEALEFIEKMPIEPGVEVWEKLMNLSRIQGNTELGDRCAELVDLLDPSLLNEQSRAGLLPLKVSDSANMKEKKKEGGQNPLEIRSRVHEYRAGDRSDPDSEKLYALLYGLKEQMKESGYVPELKGVLHDIDPESKEEALLGHSERLAVSRGFLSTPARQPMRVIKNLRICVDCHNAMKIISKLVGRELIMRDAKRFHHFKDGICSCRDYW</sequence>
<dbReference type="InterPro" id="IPR032867">
    <property type="entry name" value="DYW_dom"/>
</dbReference>
<dbReference type="Pfam" id="PF01535">
    <property type="entry name" value="PPR"/>
    <property type="match status" value="3"/>
</dbReference>
<dbReference type="PANTHER" id="PTHR47926">
    <property type="entry name" value="PENTATRICOPEPTIDE REPEAT-CONTAINING PROTEIN"/>
    <property type="match status" value="1"/>
</dbReference>
<dbReference type="GO" id="GO:0003723">
    <property type="term" value="F:RNA binding"/>
    <property type="evidence" value="ECO:0007669"/>
    <property type="project" value="InterPro"/>
</dbReference>
<reference evidence="5" key="1">
    <citation type="submission" date="2023-03" db="EMBL/GenBank/DDBJ databases">
        <authorList>
            <person name="Julca I."/>
        </authorList>
    </citation>
    <scope>NUCLEOTIDE SEQUENCE</scope>
</reference>
<evidence type="ECO:0000313" key="5">
    <source>
        <dbReference type="EMBL" id="CAI9094508.1"/>
    </source>
</evidence>
<dbReference type="Gene3D" id="1.25.40.10">
    <property type="entry name" value="Tetratricopeptide repeat domain"/>
    <property type="match status" value="2"/>
</dbReference>
<evidence type="ECO:0000313" key="6">
    <source>
        <dbReference type="Proteomes" id="UP001161247"/>
    </source>
</evidence>
<keyword evidence="6" id="KW-1185">Reference proteome</keyword>
<organism evidence="5 6">
    <name type="scientific">Oldenlandia corymbosa var. corymbosa</name>
    <dbReference type="NCBI Taxonomy" id="529605"/>
    <lineage>
        <taxon>Eukaryota</taxon>
        <taxon>Viridiplantae</taxon>
        <taxon>Streptophyta</taxon>
        <taxon>Embryophyta</taxon>
        <taxon>Tracheophyta</taxon>
        <taxon>Spermatophyta</taxon>
        <taxon>Magnoliopsida</taxon>
        <taxon>eudicotyledons</taxon>
        <taxon>Gunneridae</taxon>
        <taxon>Pentapetalae</taxon>
        <taxon>asterids</taxon>
        <taxon>lamiids</taxon>
        <taxon>Gentianales</taxon>
        <taxon>Rubiaceae</taxon>
        <taxon>Rubioideae</taxon>
        <taxon>Spermacoceae</taxon>
        <taxon>Hedyotis-Oldenlandia complex</taxon>
        <taxon>Oldenlandia</taxon>
    </lineage>
</organism>
<dbReference type="Proteomes" id="UP001161247">
    <property type="component" value="Chromosome 2"/>
</dbReference>
<dbReference type="InterPro" id="IPR002885">
    <property type="entry name" value="PPR_rpt"/>
</dbReference>
<keyword evidence="2" id="KW-0677">Repeat</keyword>
<dbReference type="PROSITE" id="PS51375">
    <property type="entry name" value="PPR"/>
    <property type="match status" value="1"/>
</dbReference>
<comment type="similarity">
    <text evidence="1">Belongs to the PPR family. PCMP-H subfamily.</text>
</comment>
<feature type="repeat" description="PPR" evidence="3">
    <location>
        <begin position="509"/>
        <end position="543"/>
    </location>
</feature>